<evidence type="ECO:0000313" key="2">
    <source>
        <dbReference type="Proteomes" id="UP000019522"/>
    </source>
</evidence>
<protein>
    <submittedName>
        <fullName evidence="1">Uncharacterized protein</fullName>
    </submittedName>
</protein>
<reference evidence="1 2" key="2">
    <citation type="submission" date="2014-03" db="EMBL/GenBank/DDBJ databases">
        <authorList>
            <person name="Baltrus D."/>
            <person name="Dougherty K."/>
        </authorList>
    </citation>
    <scope>NUCLEOTIDE SEQUENCE</scope>
    <source>
        <strain evidence="1 2">28a24</strain>
    </source>
</reference>
<dbReference type="Proteomes" id="UP000019522">
    <property type="component" value="Chromosome"/>
</dbReference>
<reference evidence="2" key="1">
    <citation type="journal article" date="2014" name="Genome Announc.">
        <title>Complete Genome Sequence of the Highly Transformable Pseudomonas stutzeri Strain 28a24.</title>
        <authorList>
            <person name="Smith B.A."/>
            <person name="Dougherty K.M."/>
            <person name="Baltrus D.A."/>
        </authorList>
    </citation>
    <scope>NUCLEOTIDE SEQUENCE [LARGE SCALE GENOMIC DNA]</scope>
    <source>
        <strain evidence="2">28a24</strain>
    </source>
</reference>
<organism evidence="1 2">
    <name type="scientific">Stutzerimonas stutzeri</name>
    <name type="common">Pseudomonas stutzeri</name>
    <dbReference type="NCBI Taxonomy" id="316"/>
    <lineage>
        <taxon>Bacteria</taxon>
        <taxon>Pseudomonadati</taxon>
        <taxon>Pseudomonadota</taxon>
        <taxon>Gammaproteobacteria</taxon>
        <taxon>Pseudomonadales</taxon>
        <taxon>Pseudomonadaceae</taxon>
        <taxon>Stutzerimonas</taxon>
    </lineage>
</organism>
<dbReference type="OrthoDB" id="7068692at2"/>
<dbReference type="RefSeq" id="WP_025242459.1">
    <property type="nucleotide sequence ID" value="NZ_CP007441.1"/>
</dbReference>
<proteinExistence type="predicted"/>
<evidence type="ECO:0000313" key="1">
    <source>
        <dbReference type="EMBL" id="AHL77664.1"/>
    </source>
</evidence>
<dbReference type="EMBL" id="CP007441">
    <property type="protein sequence ID" value="AHL77664.1"/>
    <property type="molecule type" value="Genomic_DNA"/>
</dbReference>
<dbReference type="KEGG" id="pstt:CH92_14610"/>
<gene>
    <name evidence="1" type="ORF">CH92_14610</name>
</gene>
<dbReference type="PATRIC" id="fig|316.77.peg.2923"/>
<dbReference type="AlphaFoldDB" id="W8R4U1"/>
<accession>W8R4U1</accession>
<sequence length="350" mass="39587">MAPKIKLISDAENQNRLSVFIEDNEYTDGVYCSDLNGIHIHAYNIDFTYALHDFTVNDFPKEVCNLSLTVGSSFENCNRAQVEIDLDTQGSSYLCARFQQEVRSDHWKGNYSFEDFVKTFETSCLTNERISYYQGDEIASNGFGIEIEIDRSMAIKEIIKNLTEIFDDIIEHTKNNLSQETGLTFQFDFPKNLSAACEQYLIYFSQFMLDIGMEIESNLIQKNQKTIFSVTPVNKKHALSTIHEAISIYLSLPNSKIPMPEAGADAAVTQLTANVLHLQSQLTFLSATLEAKNATILALQTAAEIRQIAEISTIVHSDKNLVDIIKLKKYEGRFFSVDLPALIKILKRSK</sequence>
<name>W8R4U1_STUST</name>